<evidence type="ECO:0000313" key="2">
    <source>
        <dbReference type="Proteomes" id="UP000037432"/>
    </source>
</evidence>
<organism evidence="1 2">
    <name type="scientific">Streptomyces viridochromogenes</name>
    <dbReference type="NCBI Taxonomy" id="1938"/>
    <lineage>
        <taxon>Bacteria</taxon>
        <taxon>Bacillati</taxon>
        <taxon>Actinomycetota</taxon>
        <taxon>Actinomycetes</taxon>
        <taxon>Kitasatosporales</taxon>
        <taxon>Streptomycetaceae</taxon>
        <taxon>Streptomyces</taxon>
    </lineage>
</organism>
<name>A0A0J7ZDM6_STRVR</name>
<dbReference type="PATRIC" id="fig|1938.3.peg.8530"/>
<gene>
    <name evidence="1" type="ORF">ACM01_14775</name>
</gene>
<comment type="caution">
    <text evidence="1">The sequence shown here is derived from an EMBL/GenBank/DDBJ whole genome shotgun (WGS) entry which is preliminary data.</text>
</comment>
<proteinExistence type="predicted"/>
<sequence>MYPAAIRDPAIGSHTPPAPGQLMRWTLPATPALGDQVRTVVTAAYDEWATPPHQVDTLADLAADYAEQAAQEAAEYVTVTVTLEGARATVSAIRAAAPAPDHSAELRLYEEPTEESSGGTRTLAAGRLHHASVNLGVRRPLRGARRTITHRYLTTDPDAPERAGFNVGLSLGMWGVPMPIVAELAETAGALVADAAAAGAVGEILVFSVLNLHDLQAAVHAVTLACRTPHSAVLADVVDPVTAACVREAAGMEGDQGCPCVALALPGPNLRRGHYIPNAARELPADSR</sequence>
<dbReference type="AlphaFoldDB" id="A0A0J7ZDM6"/>
<protein>
    <submittedName>
        <fullName evidence="1">Uncharacterized protein</fullName>
    </submittedName>
</protein>
<dbReference type="Proteomes" id="UP000037432">
    <property type="component" value="Unassembled WGS sequence"/>
</dbReference>
<dbReference type="EMBL" id="LFNT01000014">
    <property type="protein sequence ID" value="KMS74186.1"/>
    <property type="molecule type" value="Genomic_DNA"/>
</dbReference>
<dbReference type="OrthoDB" id="9854837at2"/>
<evidence type="ECO:0000313" key="1">
    <source>
        <dbReference type="EMBL" id="KMS74186.1"/>
    </source>
</evidence>
<reference evidence="1 2" key="1">
    <citation type="submission" date="2015-06" db="EMBL/GenBank/DDBJ databases">
        <authorList>
            <person name="Ju K.-S."/>
            <person name="Doroghazi J.R."/>
            <person name="Metcalf W.W."/>
        </authorList>
    </citation>
    <scope>NUCLEOTIDE SEQUENCE [LARGE SCALE GENOMIC DNA]</scope>
    <source>
        <strain evidence="1 2">NRRL 3414</strain>
    </source>
</reference>
<dbReference type="RefSeq" id="WP_048581658.1">
    <property type="nucleotide sequence ID" value="NZ_LFNT01000014.1"/>
</dbReference>
<accession>A0A0J7ZDM6</accession>